<dbReference type="InterPro" id="IPR003736">
    <property type="entry name" value="PAAI_dom"/>
</dbReference>
<evidence type="ECO:0000256" key="2">
    <source>
        <dbReference type="ARBA" id="ARBA00022801"/>
    </source>
</evidence>
<dbReference type="PANTHER" id="PTHR43240">
    <property type="entry name" value="1,4-DIHYDROXY-2-NAPHTHOYL-COA THIOESTERASE 1"/>
    <property type="match status" value="1"/>
</dbReference>
<dbReference type="GO" id="GO:0005829">
    <property type="term" value="C:cytosol"/>
    <property type="evidence" value="ECO:0007669"/>
    <property type="project" value="TreeGrafter"/>
</dbReference>
<dbReference type="PANTHER" id="PTHR43240:SF5">
    <property type="entry name" value="1,4-DIHYDROXY-2-NAPHTHOYL-COA THIOESTERASE 1"/>
    <property type="match status" value="1"/>
</dbReference>
<gene>
    <name evidence="4" type="ORF">SAMN05444394_0737</name>
</gene>
<dbReference type="GO" id="GO:0061522">
    <property type="term" value="F:1,4-dihydroxy-2-naphthoyl-CoA thioesterase activity"/>
    <property type="evidence" value="ECO:0007669"/>
    <property type="project" value="TreeGrafter"/>
</dbReference>
<dbReference type="AlphaFoldDB" id="A0A1N6DD97"/>
<dbReference type="Pfam" id="PF03061">
    <property type="entry name" value="4HBT"/>
    <property type="match status" value="1"/>
</dbReference>
<protein>
    <submittedName>
        <fullName evidence="4">1,4-dihydroxy-2-naphthoyl-CoA hydrolase</fullName>
    </submittedName>
</protein>
<dbReference type="EMBL" id="FSRC01000001">
    <property type="protein sequence ID" value="SIN68755.1"/>
    <property type="molecule type" value="Genomic_DNA"/>
</dbReference>
<reference evidence="5" key="1">
    <citation type="submission" date="2016-11" db="EMBL/GenBank/DDBJ databases">
        <authorList>
            <person name="Varghese N."/>
            <person name="Submissions S."/>
        </authorList>
    </citation>
    <scope>NUCLEOTIDE SEQUENCE [LARGE SCALE GENOMIC DNA]</scope>
    <source>
        <strain evidence="5">DSM 15292</strain>
    </source>
</reference>
<feature type="domain" description="Thioesterase" evidence="3">
    <location>
        <begin position="50"/>
        <end position="128"/>
    </location>
</feature>
<organism evidence="4 5">
    <name type="scientific">Algoriphagus halophilus</name>
    <dbReference type="NCBI Taxonomy" id="226505"/>
    <lineage>
        <taxon>Bacteria</taxon>
        <taxon>Pseudomonadati</taxon>
        <taxon>Bacteroidota</taxon>
        <taxon>Cytophagia</taxon>
        <taxon>Cytophagales</taxon>
        <taxon>Cyclobacteriaceae</taxon>
        <taxon>Algoriphagus</taxon>
    </lineage>
</organism>
<accession>A0A1N6DD97</accession>
<dbReference type="Gene3D" id="3.10.129.10">
    <property type="entry name" value="Hotdog Thioesterase"/>
    <property type="match status" value="1"/>
</dbReference>
<dbReference type="CDD" id="cd03443">
    <property type="entry name" value="PaaI_thioesterase"/>
    <property type="match status" value="1"/>
</dbReference>
<dbReference type="SUPFAM" id="SSF54637">
    <property type="entry name" value="Thioesterase/thiol ester dehydrase-isomerase"/>
    <property type="match status" value="1"/>
</dbReference>
<comment type="similarity">
    <text evidence="1">Belongs to the thioesterase PaaI family.</text>
</comment>
<evidence type="ECO:0000313" key="5">
    <source>
        <dbReference type="Proteomes" id="UP000185221"/>
    </source>
</evidence>
<dbReference type="Proteomes" id="UP000185221">
    <property type="component" value="Unassembled WGS sequence"/>
</dbReference>
<sequence length="140" mass="15562">MVFKRKPSLDQLNKQIENTMVEYLGILFTDVTEDTISAKMPVDHRTKQPMGLLHGGANVVLAETLGSISSSFTLDSEKQFCVGLEINANHLKSVKDGFVTGTASPIHLGKSTQVWEIKIRNEENQLCCISRITMAILDRK</sequence>
<dbReference type="RefSeq" id="WP_074225102.1">
    <property type="nucleotide sequence ID" value="NZ_FSRC01000001.1"/>
</dbReference>
<dbReference type="InterPro" id="IPR029069">
    <property type="entry name" value="HotDog_dom_sf"/>
</dbReference>
<dbReference type="STRING" id="226505.SAMN05444394_0737"/>
<dbReference type="OrthoDB" id="9798208at2"/>
<name>A0A1N6DD97_9BACT</name>
<evidence type="ECO:0000256" key="1">
    <source>
        <dbReference type="ARBA" id="ARBA00008324"/>
    </source>
</evidence>
<dbReference type="InterPro" id="IPR006683">
    <property type="entry name" value="Thioestr_dom"/>
</dbReference>
<dbReference type="NCBIfam" id="TIGR00369">
    <property type="entry name" value="unchar_dom_1"/>
    <property type="match status" value="1"/>
</dbReference>
<evidence type="ECO:0000313" key="4">
    <source>
        <dbReference type="EMBL" id="SIN68755.1"/>
    </source>
</evidence>
<proteinExistence type="inferred from homology"/>
<keyword evidence="5" id="KW-1185">Reference proteome</keyword>
<evidence type="ECO:0000259" key="3">
    <source>
        <dbReference type="Pfam" id="PF03061"/>
    </source>
</evidence>
<keyword evidence="2 4" id="KW-0378">Hydrolase</keyword>